<organism evidence="1 2">
    <name type="scientific">Plasmopara halstedii</name>
    <name type="common">Downy mildew of sunflower</name>
    <dbReference type="NCBI Taxonomy" id="4781"/>
    <lineage>
        <taxon>Eukaryota</taxon>
        <taxon>Sar</taxon>
        <taxon>Stramenopiles</taxon>
        <taxon>Oomycota</taxon>
        <taxon>Peronosporomycetes</taxon>
        <taxon>Peronosporales</taxon>
        <taxon>Peronosporaceae</taxon>
        <taxon>Plasmopara</taxon>
    </lineage>
</organism>
<reference evidence="2" key="1">
    <citation type="submission" date="2014-09" db="EMBL/GenBank/DDBJ databases">
        <authorList>
            <person name="Sharma Rahul"/>
            <person name="Thines Marco"/>
        </authorList>
    </citation>
    <scope>NUCLEOTIDE SEQUENCE [LARGE SCALE GENOMIC DNA]</scope>
</reference>
<dbReference type="Proteomes" id="UP000054928">
    <property type="component" value="Unassembled WGS sequence"/>
</dbReference>
<keyword evidence="2" id="KW-1185">Reference proteome</keyword>
<dbReference type="AlphaFoldDB" id="A0A0P1AQ97"/>
<evidence type="ECO:0000313" key="2">
    <source>
        <dbReference type="Proteomes" id="UP000054928"/>
    </source>
</evidence>
<sequence>MSDMEGLQIEQLTLWPWTIIFLSKNNRRLHQMRKGTFSSKCRSKCYLSVPEVKGFSPDEKDESNVSVPANLIFVDLQTVTRPTNISQFLSSSNRPFYAY</sequence>
<protein>
    <submittedName>
        <fullName evidence="1">Uncharacterized protein</fullName>
    </submittedName>
</protein>
<name>A0A0P1AQ97_PLAHL</name>
<evidence type="ECO:0000313" key="1">
    <source>
        <dbReference type="EMBL" id="CEG43389.1"/>
    </source>
</evidence>
<dbReference type="EMBL" id="CCYD01000666">
    <property type="protein sequence ID" value="CEG43389.1"/>
    <property type="molecule type" value="Genomic_DNA"/>
</dbReference>
<accession>A0A0P1AQ97</accession>
<proteinExistence type="predicted"/>
<dbReference type="RefSeq" id="XP_024579758.1">
    <property type="nucleotide sequence ID" value="XM_024729375.1"/>
</dbReference>
<dbReference type="GeneID" id="36408641"/>